<evidence type="ECO:0000313" key="3">
    <source>
        <dbReference type="Proteomes" id="UP000292554"/>
    </source>
</evidence>
<dbReference type="RefSeq" id="WP_131416631.1">
    <property type="nucleotide sequence ID" value="NZ_SJXE01000008.1"/>
</dbReference>
<accession>A0ABY2AII5</accession>
<evidence type="ECO:0000256" key="1">
    <source>
        <dbReference type="SAM" id="MobiDB-lite"/>
    </source>
</evidence>
<gene>
    <name evidence="2" type="ORF">EZV61_15095</name>
</gene>
<feature type="region of interest" description="Disordered" evidence="1">
    <location>
        <begin position="61"/>
        <end position="95"/>
    </location>
</feature>
<name>A0ABY2AII5_9GAMM</name>
<organism evidence="2 3">
    <name type="scientific">Corallincola luteus</name>
    <dbReference type="NCBI Taxonomy" id="1775177"/>
    <lineage>
        <taxon>Bacteria</taxon>
        <taxon>Pseudomonadati</taxon>
        <taxon>Pseudomonadota</taxon>
        <taxon>Gammaproteobacteria</taxon>
        <taxon>Alteromonadales</taxon>
        <taxon>Psychromonadaceae</taxon>
        <taxon>Corallincola</taxon>
    </lineage>
</organism>
<proteinExistence type="predicted"/>
<keyword evidence="3" id="KW-1185">Reference proteome</keyword>
<dbReference type="EMBL" id="SJXE01000008">
    <property type="protein sequence ID" value="TCI02254.1"/>
    <property type="molecule type" value="Genomic_DNA"/>
</dbReference>
<reference evidence="2 3" key="1">
    <citation type="submission" date="2019-02" db="EMBL/GenBank/DDBJ databases">
        <title>Corallincola luteus sp. nov., a marine bacterium isolated from surface sediment of Bohai Sea in China.</title>
        <authorList>
            <person name="Ren Q."/>
        </authorList>
    </citation>
    <scope>NUCLEOTIDE SEQUENCE [LARGE SCALE GENOMIC DNA]</scope>
    <source>
        <strain evidence="2 3">DASS28</strain>
    </source>
</reference>
<sequence>MAWKLSSKTIVWSIACHAILVLLFHKLTIPVFKPAPPAPKIDVYVYHQQPTPIPPPIAPIPTPTASTPAPNTANDVKPDAKSAPQALPKPLDDEASHVEQIPPAKVMVAVEPPPEELAPVEEHAVQPEKPLQSFAPEAKAVPPSIFDQPAKASDAALVDTYSRRGQLRSQLQALEAPVQYQQSAYTTSIMHPAGTPIRGAALQQVQQEVPVIEVECDDAVTEGAALLAGVMGGTLRCQQRSLKEFLQQREAERGY</sequence>
<evidence type="ECO:0000313" key="2">
    <source>
        <dbReference type="EMBL" id="TCI02254.1"/>
    </source>
</evidence>
<comment type="caution">
    <text evidence="2">The sequence shown here is derived from an EMBL/GenBank/DDBJ whole genome shotgun (WGS) entry which is preliminary data.</text>
</comment>
<protein>
    <submittedName>
        <fullName evidence="2">Uncharacterized protein</fullName>
    </submittedName>
</protein>
<dbReference type="Proteomes" id="UP000292554">
    <property type="component" value="Unassembled WGS sequence"/>
</dbReference>